<reference evidence="1 2" key="1">
    <citation type="submission" date="2019-09" db="EMBL/GenBank/DDBJ databases">
        <title>Segnochrobactrum spirostomi gen. nov., sp. nov., isolated from the ciliate Spirostomum cf. yagiui and description of a novel family, Segnochrobactraceae fam. nov. within the order Rhizobiales of the class Alphaproteobacteria.</title>
        <authorList>
            <person name="Akter S."/>
            <person name="Shazib S.U.A."/>
            <person name="Shin M.K."/>
        </authorList>
    </citation>
    <scope>NUCLEOTIDE SEQUENCE [LARGE SCALE GENOMIC DNA]</scope>
    <source>
        <strain evidence="1 2">Sp-1</strain>
    </source>
</reference>
<proteinExistence type="predicted"/>
<sequence>MSEVSKIVAVDVVRHGVLQIRWDDGYTAPVDLKWIIARGGVYAFLKDPVAFSHVLTSRDGRSVLWSDPDGDIISIGADALRARAAAATAVDIAA</sequence>
<dbReference type="AlphaFoldDB" id="A0A6A7Y022"/>
<keyword evidence="2" id="KW-1185">Reference proteome</keyword>
<dbReference type="InterPro" id="IPR036782">
    <property type="entry name" value="NE0471-like_N"/>
</dbReference>
<protein>
    <submittedName>
        <fullName evidence="1">DUF2442 domain-containing protein</fullName>
    </submittedName>
</protein>
<dbReference type="EMBL" id="VWNA01000001">
    <property type="protein sequence ID" value="MQT12420.1"/>
    <property type="molecule type" value="Genomic_DNA"/>
</dbReference>
<evidence type="ECO:0000313" key="1">
    <source>
        <dbReference type="EMBL" id="MQT12420.1"/>
    </source>
</evidence>
<gene>
    <name evidence="1" type="ORF">F0357_07015</name>
</gene>
<accession>A0A6A7Y022</accession>
<dbReference type="RefSeq" id="WP_153479686.1">
    <property type="nucleotide sequence ID" value="NZ_VWNA01000001.1"/>
</dbReference>
<comment type="caution">
    <text evidence="1">The sequence shown here is derived from an EMBL/GenBank/DDBJ whole genome shotgun (WGS) entry which is preliminary data.</text>
</comment>
<name>A0A6A7Y022_9HYPH</name>
<dbReference type="SUPFAM" id="SSF143880">
    <property type="entry name" value="NE0471 N-terminal domain-like"/>
    <property type="match status" value="1"/>
</dbReference>
<dbReference type="Proteomes" id="UP000332515">
    <property type="component" value="Unassembled WGS sequence"/>
</dbReference>
<evidence type="ECO:0000313" key="2">
    <source>
        <dbReference type="Proteomes" id="UP000332515"/>
    </source>
</evidence>
<dbReference type="Gene3D" id="3.30.2020.10">
    <property type="entry name" value="NE0471-like N-terminal domain"/>
    <property type="match status" value="1"/>
</dbReference>
<organism evidence="1 2">
    <name type="scientific">Segnochrobactrum spirostomi</name>
    <dbReference type="NCBI Taxonomy" id="2608987"/>
    <lineage>
        <taxon>Bacteria</taxon>
        <taxon>Pseudomonadati</taxon>
        <taxon>Pseudomonadota</taxon>
        <taxon>Alphaproteobacteria</taxon>
        <taxon>Hyphomicrobiales</taxon>
        <taxon>Segnochrobactraceae</taxon>
        <taxon>Segnochrobactrum</taxon>
    </lineage>
</organism>